<evidence type="ECO:0000256" key="4">
    <source>
        <dbReference type="PROSITE-ProRule" id="PRU00175"/>
    </source>
</evidence>
<dbReference type="GO" id="GO:0061630">
    <property type="term" value="F:ubiquitin protein ligase activity"/>
    <property type="evidence" value="ECO:0007669"/>
    <property type="project" value="TreeGrafter"/>
</dbReference>
<dbReference type="CDD" id="cd16448">
    <property type="entry name" value="RING-H2"/>
    <property type="match status" value="1"/>
</dbReference>
<evidence type="ECO:0000256" key="2">
    <source>
        <dbReference type="ARBA" id="ARBA00022771"/>
    </source>
</evidence>
<feature type="region of interest" description="Disordered" evidence="5">
    <location>
        <begin position="207"/>
        <end position="226"/>
    </location>
</feature>
<dbReference type="EMBL" id="BQKI01000081">
    <property type="protein sequence ID" value="GJN28789.1"/>
    <property type="molecule type" value="Genomic_DNA"/>
</dbReference>
<name>A0AAV5F1M8_ELECO</name>
<dbReference type="GO" id="GO:0008270">
    <property type="term" value="F:zinc ion binding"/>
    <property type="evidence" value="ECO:0007669"/>
    <property type="project" value="UniProtKB-KW"/>
</dbReference>
<gene>
    <name evidence="7" type="primary">gb16953</name>
    <name evidence="7" type="ORF">PR202_gb16953</name>
</gene>
<protein>
    <recommendedName>
        <fullName evidence="6">RING-type domain-containing protein</fullName>
    </recommendedName>
</protein>
<organism evidence="7 8">
    <name type="scientific">Eleusine coracana subsp. coracana</name>
    <dbReference type="NCBI Taxonomy" id="191504"/>
    <lineage>
        <taxon>Eukaryota</taxon>
        <taxon>Viridiplantae</taxon>
        <taxon>Streptophyta</taxon>
        <taxon>Embryophyta</taxon>
        <taxon>Tracheophyta</taxon>
        <taxon>Spermatophyta</taxon>
        <taxon>Magnoliopsida</taxon>
        <taxon>Liliopsida</taxon>
        <taxon>Poales</taxon>
        <taxon>Poaceae</taxon>
        <taxon>PACMAD clade</taxon>
        <taxon>Chloridoideae</taxon>
        <taxon>Cynodonteae</taxon>
        <taxon>Eleusininae</taxon>
        <taxon>Eleusine</taxon>
    </lineage>
</organism>
<dbReference type="PANTHER" id="PTHR45969">
    <property type="entry name" value="RING ZINC FINGER PROTEIN-RELATED"/>
    <property type="match status" value="1"/>
</dbReference>
<feature type="domain" description="RING-type" evidence="6">
    <location>
        <begin position="303"/>
        <end position="345"/>
    </location>
</feature>
<evidence type="ECO:0000256" key="1">
    <source>
        <dbReference type="ARBA" id="ARBA00022723"/>
    </source>
</evidence>
<dbReference type="Gene3D" id="3.30.40.10">
    <property type="entry name" value="Zinc/RING finger domain, C3HC4 (zinc finger)"/>
    <property type="match status" value="1"/>
</dbReference>
<evidence type="ECO:0000256" key="3">
    <source>
        <dbReference type="ARBA" id="ARBA00022833"/>
    </source>
</evidence>
<accession>A0AAV5F1M8</accession>
<dbReference type="PROSITE" id="PS50089">
    <property type="entry name" value="ZF_RING_2"/>
    <property type="match status" value="1"/>
</dbReference>
<dbReference type="InterPro" id="IPR001841">
    <property type="entry name" value="Znf_RING"/>
</dbReference>
<keyword evidence="2 4" id="KW-0863">Zinc-finger</keyword>
<keyword evidence="8" id="KW-1185">Reference proteome</keyword>
<dbReference type="SMART" id="SM00184">
    <property type="entry name" value="RING"/>
    <property type="match status" value="1"/>
</dbReference>
<evidence type="ECO:0000259" key="6">
    <source>
        <dbReference type="PROSITE" id="PS50089"/>
    </source>
</evidence>
<dbReference type="Pfam" id="PF13639">
    <property type="entry name" value="zf-RING_2"/>
    <property type="match status" value="1"/>
</dbReference>
<evidence type="ECO:0000313" key="8">
    <source>
        <dbReference type="Proteomes" id="UP001054889"/>
    </source>
</evidence>
<reference evidence="7" key="2">
    <citation type="submission" date="2021-12" db="EMBL/GenBank/DDBJ databases">
        <title>Resequencing data analysis of finger millet.</title>
        <authorList>
            <person name="Hatakeyama M."/>
            <person name="Aluri S."/>
            <person name="Balachadran M.T."/>
            <person name="Sivarajan S.R."/>
            <person name="Poveda L."/>
            <person name="Shimizu-Inatsugi R."/>
            <person name="Schlapbach R."/>
            <person name="Sreeman S.M."/>
            <person name="Shimizu K.K."/>
        </authorList>
    </citation>
    <scope>NUCLEOTIDE SEQUENCE</scope>
</reference>
<dbReference type="Proteomes" id="UP001054889">
    <property type="component" value="Unassembled WGS sequence"/>
</dbReference>
<keyword evidence="3" id="KW-0862">Zinc</keyword>
<comment type="caution">
    <text evidence="7">The sequence shown here is derived from an EMBL/GenBank/DDBJ whole genome shotgun (WGS) entry which is preliminary data.</text>
</comment>
<evidence type="ECO:0000256" key="5">
    <source>
        <dbReference type="SAM" id="MobiDB-lite"/>
    </source>
</evidence>
<keyword evidence="1" id="KW-0479">Metal-binding</keyword>
<reference evidence="7" key="1">
    <citation type="journal article" date="2018" name="DNA Res.">
        <title>Multiple hybrid de novo genome assembly of finger millet, an orphan allotetraploid crop.</title>
        <authorList>
            <person name="Hatakeyama M."/>
            <person name="Aluri S."/>
            <person name="Balachadran M.T."/>
            <person name="Sivarajan S.R."/>
            <person name="Patrignani A."/>
            <person name="Gruter S."/>
            <person name="Poveda L."/>
            <person name="Shimizu-Inatsugi R."/>
            <person name="Baeten J."/>
            <person name="Francoijs K.J."/>
            <person name="Nataraja K.N."/>
            <person name="Reddy Y.A.N."/>
            <person name="Phadnis S."/>
            <person name="Ravikumar R.L."/>
            <person name="Schlapbach R."/>
            <person name="Sreeman S.M."/>
            <person name="Shimizu K.K."/>
        </authorList>
    </citation>
    <scope>NUCLEOTIDE SEQUENCE</scope>
</reference>
<evidence type="ECO:0000313" key="7">
    <source>
        <dbReference type="EMBL" id="GJN28789.1"/>
    </source>
</evidence>
<dbReference type="AlphaFoldDB" id="A0AAV5F1M8"/>
<proteinExistence type="predicted"/>
<dbReference type="InterPro" id="IPR013083">
    <property type="entry name" value="Znf_RING/FYVE/PHD"/>
</dbReference>
<dbReference type="GO" id="GO:0016567">
    <property type="term" value="P:protein ubiquitination"/>
    <property type="evidence" value="ECO:0007669"/>
    <property type="project" value="TreeGrafter"/>
</dbReference>
<dbReference type="PANTHER" id="PTHR45969:SF33">
    <property type="entry name" value="RING ZINC FINGER PROTEIN-RELATED"/>
    <property type="match status" value="1"/>
</dbReference>
<dbReference type="SUPFAM" id="SSF57850">
    <property type="entry name" value="RING/U-box"/>
    <property type="match status" value="1"/>
</dbReference>
<sequence>MSRGGKQEAKDTWWWNDELQKAIKEKKECFKRLHLDKSAANIEGYKIAKRAVKRAVSVAKGQAYDNLYQRLGTNEGRGEGHIYRMARIREWKTLTRGINQIKCIKDGVDRLLVRDEEIKGRWREYFDKLFNGEEEGPILELNDSFDDNNRRFVRRIQAAEIEEALKRMKSGKAMGPDGIPIEVARLQVAVQLTGRRKQRNVHALISFSTGRRREKPTEKSMGLSSGLHDVSGAAPLPLLLLASFASALASLFSFSSSHGGAAGSTSSSASCFSGGLGSLVALADFLAASCVSTADGTSSAGDCTVCLSAIAEGDRVRTLACRHAFHATCLDGWFDQSMLSCPLCRAGPAHQEHGEDAIAWFARL</sequence>